<keyword evidence="4" id="KW-0999">Mitochondrion inner membrane</keyword>
<keyword evidence="7" id="KW-0472">Membrane</keyword>
<dbReference type="GO" id="GO:0042721">
    <property type="term" value="C:TIM22 mitochondrial import inner membrane insertion complex"/>
    <property type="evidence" value="ECO:0007669"/>
    <property type="project" value="InterPro"/>
</dbReference>
<proteinExistence type="inferred from homology"/>
<comment type="similarity">
    <text evidence="2">Belongs to the Tim17/Tim22/Tim23 family.</text>
</comment>
<keyword evidence="6" id="KW-0496">Mitochondrion</keyword>
<dbReference type="Pfam" id="PF02466">
    <property type="entry name" value="Tim17"/>
    <property type="match status" value="1"/>
</dbReference>
<dbReference type="PANTHER" id="PTHR14110:SF0">
    <property type="entry name" value="MITOCHONDRIAL IMPORT INNER MEMBRANE TRANSLOCASE SUBUNIT TIM22"/>
    <property type="match status" value="1"/>
</dbReference>
<feature type="compositionally biased region" description="Basic and acidic residues" evidence="8">
    <location>
        <begin position="1"/>
        <end position="19"/>
    </location>
</feature>
<evidence type="ECO:0000313" key="9">
    <source>
        <dbReference type="EMBL" id="JAC71075.1"/>
    </source>
</evidence>
<evidence type="ECO:0000256" key="5">
    <source>
        <dbReference type="ARBA" id="ARBA00022989"/>
    </source>
</evidence>
<dbReference type="InterPro" id="IPR039175">
    <property type="entry name" value="TIM22"/>
</dbReference>
<name>A0A061RKA0_9CHLO</name>
<dbReference type="PANTHER" id="PTHR14110">
    <property type="entry name" value="MITOCHONDRIAL IMPORT INNER MEMBRANE TRANSLOCASE SUBUNIT TIM22"/>
    <property type="match status" value="1"/>
</dbReference>
<feature type="non-terminal residue" evidence="9">
    <location>
        <position position="169"/>
    </location>
</feature>
<evidence type="ECO:0000256" key="2">
    <source>
        <dbReference type="ARBA" id="ARBA00008444"/>
    </source>
</evidence>
<gene>
    <name evidence="9" type="primary">TIM22</name>
    <name evidence="9" type="ORF">TSPGSL018_2742</name>
</gene>
<evidence type="ECO:0000256" key="1">
    <source>
        <dbReference type="ARBA" id="ARBA00004448"/>
    </source>
</evidence>
<comment type="subcellular location">
    <subcellularLocation>
        <location evidence="1">Mitochondrion inner membrane</location>
        <topology evidence="1">Multi-pass membrane protein</topology>
    </subcellularLocation>
</comment>
<organism evidence="9">
    <name type="scientific">Tetraselmis sp. GSL018</name>
    <dbReference type="NCBI Taxonomy" id="582737"/>
    <lineage>
        <taxon>Eukaryota</taxon>
        <taxon>Viridiplantae</taxon>
        <taxon>Chlorophyta</taxon>
        <taxon>core chlorophytes</taxon>
        <taxon>Chlorodendrophyceae</taxon>
        <taxon>Chlorodendrales</taxon>
        <taxon>Chlorodendraceae</taxon>
        <taxon>Tetraselmis</taxon>
    </lineage>
</organism>
<evidence type="ECO:0000256" key="7">
    <source>
        <dbReference type="ARBA" id="ARBA00023136"/>
    </source>
</evidence>
<dbReference type="AlphaFoldDB" id="A0A061RKA0"/>
<keyword evidence="5" id="KW-1133">Transmembrane helix</keyword>
<sequence>DGEIKPEQGEEKPQTEPKKSSIGGTPGGKTYPRVAIPTGEEILQEDVQNNCLVRSALSAVVGGGMGVVFGIFMAGLRETGDPNASLAAAEAAQKKVPLRNVVAKAVTDMASSSRSYAKAFSVMGLLYAGSECAVEKFRAKHDLVNTAAAGCFTGGSLAYGSGPKAMCLG</sequence>
<dbReference type="EMBL" id="GBEZ01015057">
    <property type="protein sequence ID" value="JAC71075.1"/>
    <property type="molecule type" value="Transcribed_RNA"/>
</dbReference>
<evidence type="ECO:0000256" key="8">
    <source>
        <dbReference type="SAM" id="MobiDB-lite"/>
    </source>
</evidence>
<dbReference type="GO" id="GO:0045039">
    <property type="term" value="P:protein insertion into mitochondrial inner membrane"/>
    <property type="evidence" value="ECO:0007669"/>
    <property type="project" value="InterPro"/>
</dbReference>
<accession>A0A061RKA0</accession>
<dbReference type="GO" id="GO:0008320">
    <property type="term" value="F:protein transmembrane transporter activity"/>
    <property type="evidence" value="ECO:0007669"/>
    <property type="project" value="TreeGrafter"/>
</dbReference>
<feature type="non-terminal residue" evidence="9">
    <location>
        <position position="1"/>
    </location>
</feature>
<evidence type="ECO:0000256" key="4">
    <source>
        <dbReference type="ARBA" id="ARBA00022792"/>
    </source>
</evidence>
<feature type="region of interest" description="Disordered" evidence="8">
    <location>
        <begin position="1"/>
        <end position="31"/>
    </location>
</feature>
<keyword evidence="3" id="KW-0812">Transmembrane</keyword>
<reference evidence="9" key="1">
    <citation type="submission" date="2014-05" db="EMBL/GenBank/DDBJ databases">
        <title>The transcriptome of the halophilic microalga Tetraselmis sp. GSL018 isolated from the Great Salt Lake, Utah.</title>
        <authorList>
            <person name="Jinkerson R.E."/>
            <person name="D'Adamo S."/>
            <person name="Posewitz M.C."/>
        </authorList>
    </citation>
    <scope>NUCLEOTIDE SEQUENCE</scope>
    <source>
        <strain evidence="9">GSL018</strain>
    </source>
</reference>
<protein>
    <submittedName>
        <fullName evidence="9">Mitochondrial import inner membrane translocase subunit TIM22</fullName>
    </submittedName>
</protein>
<evidence type="ECO:0000256" key="3">
    <source>
        <dbReference type="ARBA" id="ARBA00022692"/>
    </source>
</evidence>
<dbReference type="GO" id="GO:0030943">
    <property type="term" value="F:mitochondrion targeting sequence binding"/>
    <property type="evidence" value="ECO:0007669"/>
    <property type="project" value="TreeGrafter"/>
</dbReference>
<evidence type="ECO:0000256" key="6">
    <source>
        <dbReference type="ARBA" id="ARBA00023128"/>
    </source>
</evidence>